<gene>
    <name evidence="1" type="ORF">GCM10009737_07960</name>
</gene>
<organism evidence="1 2">
    <name type="scientific">Nocardioides lentus</name>
    <dbReference type="NCBI Taxonomy" id="338077"/>
    <lineage>
        <taxon>Bacteria</taxon>
        <taxon>Bacillati</taxon>
        <taxon>Actinomycetota</taxon>
        <taxon>Actinomycetes</taxon>
        <taxon>Propionibacteriales</taxon>
        <taxon>Nocardioidaceae</taxon>
        <taxon>Nocardioides</taxon>
    </lineage>
</organism>
<evidence type="ECO:0000313" key="2">
    <source>
        <dbReference type="Proteomes" id="UP001501612"/>
    </source>
</evidence>
<sequence length="274" mass="30732">MQVDVQLAALPPLLGSMLAELVTLAGECDTVATARHHTGPGFLSPEAKNAMNEQHRKERHARYFNQLMGVEAPGWAPTPMNIAAVSIAAEIDRFLIDIVDDLHRRLARARLCLISEPWRGFRDQRLTRDQAGRYAADLLSVYTRPAELRRIHAEGENLAARARRFLDGAQTVAHDQPCPWCGHMTLVAHLTAGVIRCESDRHTGRRLPCVCPDQYCACKTSPVGHRHEWHRDVLKADPAPGETKHRLHSQTWHGLKGLFRDRARTSTSTTNTEE</sequence>
<evidence type="ECO:0000313" key="1">
    <source>
        <dbReference type="EMBL" id="GAA1909192.1"/>
    </source>
</evidence>
<accession>A0ABN2P1B1</accession>
<dbReference type="EMBL" id="BAAAMY010000002">
    <property type="protein sequence ID" value="GAA1909192.1"/>
    <property type="molecule type" value="Genomic_DNA"/>
</dbReference>
<keyword evidence="2" id="KW-1185">Reference proteome</keyword>
<comment type="caution">
    <text evidence="1">The sequence shown here is derived from an EMBL/GenBank/DDBJ whole genome shotgun (WGS) entry which is preliminary data.</text>
</comment>
<evidence type="ECO:0008006" key="3">
    <source>
        <dbReference type="Google" id="ProtNLM"/>
    </source>
</evidence>
<proteinExistence type="predicted"/>
<protein>
    <recommendedName>
        <fullName evidence="3">DUF222 domain-containing protein</fullName>
    </recommendedName>
</protein>
<name>A0ABN2P1B1_9ACTN</name>
<dbReference type="Proteomes" id="UP001501612">
    <property type="component" value="Unassembled WGS sequence"/>
</dbReference>
<reference evidence="1 2" key="1">
    <citation type="journal article" date="2019" name="Int. J. Syst. Evol. Microbiol.">
        <title>The Global Catalogue of Microorganisms (GCM) 10K type strain sequencing project: providing services to taxonomists for standard genome sequencing and annotation.</title>
        <authorList>
            <consortium name="The Broad Institute Genomics Platform"/>
            <consortium name="The Broad Institute Genome Sequencing Center for Infectious Disease"/>
            <person name="Wu L."/>
            <person name="Ma J."/>
        </authorList>
    </citation>
    <scope>NUCLEOTIDE SEQUENCE [LARGE SCALE GENOMIC DNA]</scope>
    <source>
        <strain evidence="1 2">JCM 14046</strain>
    </source>
</reference>